<evidence type="ECO:0000259" key="4">
    <source>
        <dbReference type="PROSITE" id="PS50949"/>
    </source>
</evidence>
<dbReference type="PANTHER" id="PTHR43537:SF24">
    <property type="entry name" value="GLUCONATE OPERON TRANSCRIPTIONAL REPRESSOR"/>
    <property type="match status" value="1"/>
</dbReference>
<protein>
    <submittedName>
        <fullName evidence="5">GntR family transcriptional regulator</fullName>
    </submittedName>
</protein>
<dbReference type="InterPro" id="IPR036388">
    <property type="entry name" value="WH-like_DNA-bd_sf"/>
</dbReference>
<dbReference type="SMART" id="SM00345">
    <property type="entry name" value="HTH_GNTR"/>
    <property type="match status" value="1"/>
</dbReference>
<keyword evidence="2" id="KW-0238">DNA-binding</keyword>
<dbReference type="OrthoDB" id="8680240at2"/>
<proteinExistence type="predicted"/>
<evidence type="ECO:0000256" key="3">
    <source>
        <dbReference type="ARBA" id="ARBA00023163"/>
    </source>
</evidence>
<sequence length="209" mass="22680">MSLPAADRAYRHTKSLILSGAAVGGAVLSEVAVADELGISRTPVHEAFLRLESENLLALAPRRGASVVPMAPDESRDVLEMREAIECSTARRALSAGPVSPEVLDEMHRNLAEQRETAGDGADGRFPDLDTEFHLILVRASRNATAVQFSELLRDRQHRLRRQLLQVGAEEITSALAEHELMAAAAGAGDADELCRLITAHIRRHRGVL</sequence>
<organism evidence="5 6">
    <name type="scientific">Cellulomonas triticagri</name>
    <dbReference type="NCBI Taxonomy" id="2483352"/>
    <lineage>
        <taxon>Bacteria</taxon>
        <taxon>Bacillati</taxon>
        <taxon>Actinomycetota</taxon>
        <taxon>Actinomycetes</taxon>
        <taxon>Micrococcales</taxon>
        <taxon>Cellulomonadaceae</taxon>
        <taxon>Cellulomonas</taxon>
    </lineage>
</organism>
<name>A0A3M2JBJ2_9CELL</name>
<dbReference type="Gene3D" id="1.20.120.530">
    <property type="entry name" value="GntR ligand-binding domain-like"/>
    <property type="match status" value="1"/>
</dbReference>
<keyword evidence="1" id="KW-0805">Transcription regulation</keyword>
<keyword evidence="6" id="KW-1185">Reference proteome</keyword>
<dbReference type="InterPro" id="IPR000524">
    <property type="entry name" value="Tscrpt_reg_HTH_GntR"/>
</dbReference>
<dbReference type="InterPro" id="IPR008920">
    <property type="entry name" value="TF_FadR/GntR_C"/>
</dbReference>
<dbReference type="InterPro" id="IPR036390">
    <property type="entry name" value="WH_DNA-bd_sf"/>
</dbReference>
<comment type="caution">
    <text evidence="5">The sequence shown here is derived from an EMBL/GenBank/DDBJ whole genome shotgun (WGS) entry which is preliminary data.</text>
</comment>
<gene>
    <name evidence="5" type="ORF">EBM89_09720</name>
</gene>
<evidence type="ECO:0000313" key="5">
    <source>
        <dbReference type="EMBL" id="RMI09596.1"/>
    </source>
</evidence>
<dbReference type="Pfam" id="PF07729">
    <property type="entry name" value="FCD"/>
    <property type="match status" value="1"/>
</dbReference>
<dbReference type="GO" id="GO:0003677">
    <property type="term" value="F:DNA binding"/>
    <property type="evidence" value="ECO:0007669"/>
    <property type="project" value="UniProtKB-KW"/>
</dbReference>
<dbReference type="PROSITE" id="PS50949">
    <property type="entry name" value="HTH_GNTR"/>
    <property type="match status" value="1"/>
</dbReference>
<evidence type="ECO:0000256" key="2">
    <source>
        <dbReference type="ARBA" id="ARBA00023125"/>
    </source>
</evidence>
<keyword evidence="3" id="KW-0804">Transcription</keyword>
<reference evidence="5 6" key="1">
    <citation type="submission" date="2018-10" db="EMBL/GenBank/DDBJ databases">
        <title>Isolation, diversity and antifungal activity of actinobacteria from wheat.</title>
        <authorList>
            <person name="Han C."/>
        </authorList>
    </citation>
    <scope>NUCLEOTIDE SEQUENCE [LARGE SCALE GENOMIC DNA]</scope>
    <source>
        <strain evidence="5 6">NEAU-YY56</strain>
    </source>
</reference>
<dbReference type="SMART" id="SM00895">
    <property type="entry name" value="FCD"/>
    <property type="match status" value="1"/>
</dbReference>
<dbReference type="SUPFAM" id="SSF48008">
    <property type="entry name" value="GntR ligand-binding domain-like"/>
    <property type="match status" value="1"/>
</dbReference>
<dbReference type="InterPro" id="IPR011711">
    <property type="entry name" value="GntR_C"/>
</dbReference>
<dbReference type="Gene3D" id="1.10.10.10">
    <property type="entry name" value="Winged helix-like DNA-binding domain superfamily/Winged helix DNA-binding domain"/>
    <property type="match status" value="1"/>
</dbReference>
<evidence type="ECO:0000313" key="6">
    <source>
        <dbReference type="Proteomes" id="UP000269289"/>
    </source>
</evidence>
<dbReference type="PANTHER" id="PTHR43537">
    <property type="entry name" value="TRANSCRIPTIONAL REGULATOR, GNTR FAMILY"/>
    <property type="match status" value="1"/>
</dbReference>
<dbReference type="Pfam" id="PF00392">
    <property type="entry name" value="GntR"/>
    <property type="match status" value="1"/>
</dbReference>
<dbReference type="Proteomes" id="UP000269289">
    <property type="component" value="Unassembled WGS sequence"/>
</dbReference>
<dbReference type="EMBL" id="RFFI01000045">
    <property type="protein sequence ID" value="RMI09596.1"/>
    <property type="molecule type" value="Genomic_DNA"/>
</dbReference>
<accession>A0A3M2JBJ2</accession>
<dbReference type="RefSeq" id="WP_122149235.1">
    <property type="nucleotide sequence ID" value="NZ_RFFI01000045.1"/>
</dbReference>
<dbReference type="SUPFAM" id="SSF46785">
    <property type="entry name" value="Winged helix' DNA-binding domain"/>
    <property type="match status" value="1"/>
</dbReference>
<dbReference type="GO" id="GO:0003700">
    <property type="term" value="F:DNA-binding transcription factor activity"/>
    <property type="evidence" value="ECO:0007669"/>
    <property type="project" value="InterPro"/>
</dbReference>
<feature type="domain" description="HTH gntR-type" evidence="4">
    <location>
        <begin position="3"/>
        <end position="70"/>
    </location>
</feature>
<evidence type="ECO:0000256" key="1">
    <source>
        <dbReference type="ARBA" id="ARBA00023015"/>
    </source>
</evidence>
<dbReference type="AlphaFoldDB" id="A0A3M2JBJ2"/>